<proteinExistence type="predicted"/>
<dbReference type="InterPro" id="IPR005645">
    <property type="entry name" value="FSH-like_dom"/>
</dbReference>
<comment type="caution">
    <text evidence="2">The sequence shown here is derived from an EMBL/GenBank/DDBJ whole genome shotgun (WGS) entry which is preliminary data.</text>
</comment>
<dbReference type="InterPro" id="IPR029058">
    <property type="entry name" value="AB_hydrolase_fold"/>
</dbReference>
<organism evidence="2 3">
    <name type="scientific">Putridiphycobacter roseus</name>
    <dbReference type="NCBI Taxonomy" id="2219161"/>
    <lineage>
        <taxon>Bacteria</taxon>
        <taxon>Pseudomonadati</taxon>
        <taxon>Bacteroidota</taxon>
        <taxon>Flavobacteriia</taxon>
        <taxon>Flavobacteriales</taxon>
        <taxon>Crocinitomicaceae</taxon>
        <taxon>Putridiphycobacter</taxon>
    </lineage>
</organism>
<evidence type="ECO:0000313" key="3">
    <source>
        <dbReference type="Proteomes" id="UP000249248"/>
    </source>
</evidence>
<dbReference type="SUPFAM" id="SSF53474">
    <property type="entry name" value="alpha/beta-Hydrolases"/>
    <property type="match status" value="1"/>
</dbReference>
<dbReference type="RefSeq" id="WP_111063489.1">
    <property type="nucleotide sequence ID" value="NZ_JBHUCU010000007.1"/>
</dbReference>
<reference evidence="2 3" key="1">
    <citation type="submission" date="2018-06" db="EMBL/GenBank/DDBJ databases">
        <title>The draft genome sequence of Crocinitomix sp. SM1701.</title>
        <authorList>
            <person name="Zhang X."/>
        </authorList>
    </citation>
    <scope>NUCLEOTIDE SEQUENCE [LARGE SCALE GENOMIC DNA]</scope>
    <source>
        <strain evidence="2 3">SM1701</strain>
    </source>
</reference>
<dbReference type="Gene3D" id="3.40.50.1820">
    <property type="entry name" value="alpha/beta hydrolase"/>
    <property type="match status" value="1"/>
</dbReference>
<accession>A0A2W1N014</accession>
<dbReference type="Proteomes" id="UP000249248">
    <property type="component" value="Unassembled WGS sequence"/>
</dbReference>
<evidence type="ECO:0000259" key="1">
    <source>
        <dbReference type="Pfam" id="PF03959"/>
    </source>
</evidence>
<dbReference type="OrthoDB" id="595091at2"/>
<evidence type="ECO:0000313" key="2">
    <source>
        <dbReference type="EMBL" id="PZE16880.1"/>
    </source>
</evidence>
<dbReference type="AlphaFoldDB" id="A0A2W1N014"/>
<name>A0A2W1N014_9FLAO</name>
<sequence>MEHQIQINKSAIYQTFGDPEKADTILFALHGYGQLSKFFIRKFQAMPKNYFIVAPEGFHRFYLNGTDGRVGASWMTKEKRIDDIKDYVLFLNKLWSELDQTYSFKKRVLLGFSQGGATAARWLSMGNLKADKFILWAGVFPPDMQENWDETFQHSSNIFVVGEEDPYFTPEKIKEHITFFKTKMPNFSTFTFKGPHNIDKDTLLKICT</sequence>
<keyword evidence="3" id="KW-1185">Reference proteome</keyword>
<dbReference type="EMBL" id="QKSB01000006">
    <property type="protein sequence ID" value="PZE16880.1"/>
    <property type="molecule type" value="Genomic_DNA"/>
</dbReference>
<feature type="domain" description="Serine hydrolase" evidence="1">
    <location>
        <begin position="28"/>
        <end position="198"/>
    </location>
</feature>
<gene>
    <name evidence="2" type="ORF">DNU06_11525</name>
</gene>
<protein>
    <submittedName>
        <fullName evidence="2">Phospholipase</fullName>
    </submittedName>
</protein>
<dbReference type="Pfam" id="PF03959">
    <property type="entry name" value="FSH1"/>
    <property type="match status" value="1"/>
</dbReference>